<proteinExistence type="predicted"/>
<feature type="region of interest" description="Disordered" evidence="3">
    <location>
        <begin position="1"/>
        <end position="314"/>
    </location>
</feature>
<evidence type="ECO:0000256" key="3">
    <source>
        <dbReference type="SAM" id="MobiDB-lite"/>
    </source>
</evidence>
<dbReference type="InterPro" id="IPR019084">
    <property type="entry name" value="STM1-like_N"/>
</dbReference>
<dbReference type="Proteomes" id="UP001412239">
    <property type="component" value="Unassembled WGS sequence"/>
</dbReference>
<keyword evidence="6" id="KW-1185">Reference proteome</keyword>
<name>A0A292Q292_9PEZI</name>
<comment type="subcellular location">
    <subcellularLocation>
        <location evidence="1">Cytoplasm</location>
    </subcellularLocation>
</comment>
<feature type="compositionally biased region" description="Basic and acidic residues" evidence="3">
    <location>
        <begin position="235"/>
        <end position="305"/>
    </location>
</feature>
<evidence type="ECO:0000259" key="4">
    <source>
        <dbReference type="SMART" id="SM01233"/>
    </source>
</evidence>
<dbReference type="Gene3D" id="6.10.140.1040">
    <property type="match status" value="1"/>
</dbReference>
<dbReference type="Pfam" id="PF04774">
    <property type="entry name" value="HABP4_PAI-RBP1"/>
    <property type="match status" value="1"/>
</dbReference>
<dbReference type="GO" id="GO:0005737">
    <property type="term" value="C:cytoplasm"/>
    <property type="evidence" value="ECO:0007669"/>
    <property type="project" value="UniProtKB-SubCell"/>
</dbReference>
<gene>
    <name evidence="5" type="ORF">GSTUAT00003103001</name>
</gene>
<dbReference type="GO" id="GO:0005634">
    <property type="term" value="C:nucleus"/>
    <property type="evidence" value="ECO:0007669"/>
    <property type="project" value="TreeGrafter"/>
</dbReference>
<sequence>MSASVASKNLFDLLGNDIEDPDAPPPPPPREVIKNSTTSKKREEKLSAGDFSATSGRARPYSGNEKAFRDRDAGRQNNLSRDTAEDAAPRGSSRGGGGGRGARREHDRHSATGKVDSEKKYNQGWGGTGGSSEWNDELVGEELAQKDATGVEDPNPVAAVDAPAGDEEAEEAPEPEEERVKTLDEYRAELEQRRDGLGPPTDVRRPNEGTKNDKKWAGKELSRKEQEEGVFFAGESKEKTRFRERKQKNLLDIDTEPRENRRGGERGGRGRGGERGRGRGGDRPPRNDNYHRGGRKPDGYVDLADKSAFPALGS</sequence>
<feature type="compositionally biased region" description="Basic and acidic residues" evidence="3">
    <location>
        <begin position="102"/>
        <end position="121"/>
    </location>
</feature>
<dbReference type="InterPro" id="IPR006861">
    <property type="entry name" value="HABP4_PAIRBP1-bd"/>
</dbReference>
<evidence type="ECO:0000256" key="1">
    <source>
        <dbReference type="ARBA" id="ARBA00004496"/>
    </source>
</evidence>
<protein>
    <recommendedName>
        <fullName evidence="4">Hyaluronan/mRNA-binding protein domain-containing protein</fullName>
    </recommendedName>
</protein>
<feature type="compositionally biased region" description="Basic and acidic residues" evidence="3">
    <location>
        <begin position="178"/>
        <end position="227"/>
    </location>
</feature>
<evidence type="ECO:0000313" key="5">
    <source>
        <dbReference type="EMBL" id="CUS12830.1"/>
    </source>
</evidence>
<dbReference type="InterPro" id="IPR039764">
    <property type="entry name" value="HABP4/SERBP1-like"/>
</dbReference>
<dbReference type="SMART" id="SM01233">
    <property type="entry name" value="HABP4_PAI-RBP1"/>
    <property type="match status" value="1"/>
</dbReference>
<dbReference type="EMBL" id="LN890983">
    <property type="protein sequence ID" value="CUS12830.1"/>
    <property type="molecule type" value="Genomic_DNA"/>
</dbReference>
<dbReference type="Pfam" id="PF09598">
    <property type="entry name" value="Stm1_N"/>
    <property type="match status" value="1"/>
</dbReference>
<dbReference type="GO" id="GO:0003723">
    <property type="term" value="F:RNA binding"/>
    <property type="evidence" value="ECO:0007669"/>
    <property type="project" value="InterPro"/>
</dbReference>
<feature type="compositionally biased region" description="Acidic residues" evidence="3">
    <location>
        <begin position="164"/>
        <end position="177"/>
    </location>
</feature>
<reference evidence="5" key="1">
    <citation type="submission" date="2015-10" db="EMBL/GenBank/DDBJ databases">
        <authorList>
            <person name="Regsiter A."/>
            <person name="william w."/>
        </authorList>
    </citation>
    <scope>NUCLEOTIDE SEQUENCE</scope>
    <source>
        <strain evidence="5">Montdore</strain>
    </source>
</reference>
<dbReference type="AlphaFoldDB" id="A0A292Q292"/>
<dbReference type="PANTHER" id="PTHR12299:SF17">
    <property type="entry name" value="AT19571P-RELATED"/>
    <property type="match status" value="1"/>
</dbReference>
<evidence type="ECO:0000313" key="6">
    <source>
        <dbReference type="Proteomes" id="UP001412239"/>
    </source>
</evidence>
<organism evidence="5 6">
    <name type="scientific">Tuber aestivum</name>
    <name type="common">summer truffle</name>
    <dbReference type="NCBI Taxonomy" id="59557"/>
    <lineage>
        <taxon>Eukaryota</taxon>
        <taxon>Fungi</taxon>
        <taxon>Dikarya</taxon>
        <taxon>Ascomycota</taxon>
        <taxon>Pezizomycotina</taxon>
        <taxon>Pezizomycetes</taxon>
        <taxon>Pezizales</taxon>
        <taxon>Tuberaceae</taxon>
        <taxon>Tuber</taxon>
    </lineage>
</organism>
<accession>A0A292Q292</accession>
<feature type="compositionally biased region" description="Low complexity" evidence="3">
    <location>
        <begin position="151"/>
        <end position="163"/>
    </location>
</feature>
<feature type="domain" description="Hyaluronan/mRNA-binding protein" evidence="4">
    <location>
        <begin position="102"/>
        <end position="209"/>
    </location>
</feature>
<dbReference type="PANTHER" id="PTHR12299">
    <property type="entry name" value="HYALURONIC ACID-BINDING PROTEIN 4"/>
    <property type="match status" value="1"/>
</dbReference>
<keyword evidence="2" id="KW-0963">Cytoplasm</keyword>
<evidence type="ECO:0000256" key="2">
    <source>
        <dbReference type="ARBA" id="ARBA00022490"/>
    </source>
</evidence>